<evidence type="ECO:0000256" key="1">
    <source>
        <dbReference type="ARBA" id="ARBA00008518"/>
    </source>
</evidence>
<dbReference type="PROSITE" id="PS00518">
    <property type="entry name" value="ZF_RING_1"/>
    <property type="match status" value="1"/>
</dbReference>
<dbReference type="SUPFAM" id="SSF57845">
    <property type="entry name" value="B-box zinc-binding domain"/>
    <property type="match status" value="1"/>
</dbReference>
<dbReference type="PROSITE" id="PS50119">
    <property type="entry name" value="ZF_BBOX"/>
    <property type="match status" value="1"/>
</dbReference>
<dbReference type="SMART" id="SM00184">
    <property type="entry name" value="RING"/>
    <property type="match status" value="1"/>
</dbReference>
<dbReference type="PROSITE" id="PS50089">
    <property type="entry name" value="ZF_RING_2"/>
    <property type="match status" value="1"/>
</dbReference>
<dbReference type="Gene3D" id="3.30.40.10">
    <property type="entry name" value="Zinc/RING finger domain, C3HC4 (zinc finger)"/>
    <property type="match status" value="1"/>
</dbReference>
<dbReference type="Pfam" id="PF00643">
    <property type="entry name" value="zf-B_box"/>
    <property type="match status" value="1"/>
</dbReference>
<evidence type="ECO:0000259" key="8">
    <source>
        <dbReference type="PROSITE" id="PS50089"/>
    </source>
</evidence>
<dbReference type="EMBL" id="BEZZ01000065">
    <property type="protein sequence ID" value="GCC24752.1"/>
    <property type="molecule type" value="Genomic_DNA"/>
</dbReference>
<proteinExistence type="inferred from homology"/>
<dbReference type="InterPro" id="IPR000156">
    <property type="entry name" value="Ran_bind_dom"/>
</dbReference>
<gene>
    <name evidence="11" type="ORF">chiPu_0003154</name>
</gene>
<comment type="similarity">
    <text evidence="1">Belongs to the TRIM/RBCC family.</text>
</comment>
<dbReference type="OMA" id="CISAKED"/>
<dbReference type="InterPro" id="IPR050143">
    <property type="entry name" value="TRIM/RBCC"/>
</dbReference>
<dbReference type="AlphaFoldDB" id="A0A401S2Z9"/>
<reference evidence="11 12" key="1">
    <citation type="journal article" date="2018" name="Nat. Ecol. Evol.">
        <title>Shark genomes provide insights into elasmobranch evolution and the origin of vertebrates.</title>
        <authorList>
            <person name="Hara Y"/>
            <person name="Yamaguchi K"/>
            <person name="Onimaru K"/>
            <person name="Kadota M"/>
            <person name="Koyanagi M"/>
            <person name="Keeley SD"/>
            <person name="Tatsumi K"/>
            <person name="Tanaka K"/>
            <person name="Motone F"/>
            <person name="Kageyama Y"/>
            <person name="Nozu R"/>
            <person name="Adachi N"/>
            <person name="Nishimura O"/>
            <person name="Nakagawa R"/>
            <person name="Tanegashima C"/>
            <person name="Kiyatake I"/>
            <person name="Matsumoto R"/>
            <person name="Murakumo K"/>
            <person name="Nishida K"/>
            <person name="Terakita A"/>
            <person name="Kuratani S"/>
            <person name="Sato K"/>
            <person name="Hyodo S Kuraku.S."/>
        </authorList>
    </citation>
    <scope>NUCLEOTIDE SEQUENCE [LARGE SCALE GENOMIC DNA]</scope>
</reference>
<dbReference type="PANTHER" id="PTHR24103">
    <property type="entry name" value="E3 UBIQUITIN-PROTEIN LIGASE TRIM"/>
    <property type="match status" value="1"/>
</dbReference>
<keyword evidence="6" id="KW-0175">Coiled coil</keyword>
<dbReference type="Gene3D" id="2.30.29.30">
    <property type="entry name" value="Pleckstrin-homology domain (PH domain)/Phosphotyrosine-binding domain (PTB)"/>
    <property type="match status" value="1"/>
</dbReference>
<feature type="region of interest" description="Disordered" evidence="7">
    <location>
        <begin position="448"/>
        <end position="472"/>
    </location>
</feature>
<dbReference type="InterPro" id="IPR001841">
    <property type="entry name" value="Znf_RING"/>
</dbReference>
<dbReference type="InterPro" id="IPR013083">
    <property type="entry name" value="Znf_RING/FYVE/PHD"/>
</dbReference>
<feature type="coiled-coil region" evidence="6">
    <location>
        <begin position="176"/>
        <end position="275"/>
    </location>
</feature>
<keyword evidence="4" id="KW-0862">Zinc</keyword>
<feature type="region of interest" description="Disordered" evidence="7">
    <location>
        <begin position="604"/>
        <end position="633"/>
    </location>
</feature>
<name>A0A401S2Z9_CHIPU</name>
<dbReference type="CDD" id="cd16544">
    <property type="entry name" value="RING-HC_RNF138"/>
    <property type="match status" value="1"/>
</dbReference>
<dbReference type="SMART" id="SM00160">
    <property type="entry name" value="RanBD"/>
    <property type="match status" value="1"/>
</dbReference>
<dbReference type="InterPro" id="IPR000315">
    <property type="entry name" value="Znf_B-box"/>
</dbReference>
<feature type="domain" description="RING-type" evidence="8">
    <location>
        <begin position="7"/>
        <end position="66"/>
    </location>
</feature>
<dbReference type="Pfam" id="PF00638">
    <property type="entry name" value="Ran_BP1"/>
    <property type="match status" value="1"/>
</dbReference>
<organism evidence="11 12">
    <name type="scientific">Chiloscyllium punctatum</name>
    <name type="common">Brownbanded bambooshark</name>
    <name type="synonym">Hemiscyllium punctatum</name>
    <dbReference type="NCBI Taxonomy" id="137246"/>
    <lineage>
        <taxon>Eukaryota</taxon>
        <taxon>Metazoa</taxon>
        <taxon>Chordata</taxon>
        <taxon>Craniata</taxon>
        <taxon>Vertebrata</taxon>
        <taxon>Chondrichthyes</taxon>
        <taxon>Elasmobranchii</taxon>
        <taxon>Galeomorphii</taxon>
        <taxon>Galeoidea</taxon>
        <taxon>Orectolobiformes</taxon>
        <taxon>Hemiscylliidae</taxon>
        <taxon>Chiloscyllium</taxon>
    </lineage>
</organism>
<feature type="compositionally biased region" description="Polar residues" evidence="7">
    <location>
        <begin position="604"/>
        <end position="618"/>
    </location>
</feature>
<keyword evidence="2" id="KW-0479">Metal-binding</keyword>
<dbReference type="InterPro" id="IPR022011">
    <property type="entry name" value="IR1-M"/>
</dbReference>
<evidence type="ECO:0000313" key="12">
    <source>
        <dbReference type="Proteomes" id="UP000287033"/>
    </source>
</evidence>
<dbReference type="OrthoDB" id="252722at2759"/>
<feature type="compositionally biased region" description="Polar residues" evidence="7">
    <location>
        <begin position="460"/>
        <end position="469"/>
    </location>
</feature>
<dbReference type="CDD" id="cd19756">
    <property type="entry name" value="Bbox2"/>
    <property type="match status" value="1"/>
</dbReference>
<keyword evidence="3 5" id="KW-0863">Zinc-finger</keyword>
<keyword evidence="12" id="KW-1185">Reference proteome</keyword>
<dbReference type="InterPro" id="IPR018957">
    <property type="entry name" value="Znf_C3HC4_RING-type"/>
</dbReference>
<accession>A0A401S2Z9</accession>
<feature type="domain" description="B box-type" evidence="9">
    <location>
        <begin position="125"/>
        <end position="170"/>
    </location>
</feature>
<dbReference type="InterPro" id="IPR017907">
    <property type="entry name" value="Znf_RING_CS"/>
</dbReference>
<dbReference type="Pfam" id="PF00097">
    <property type="entry name" value="zf-C3HC4"/>
    <property type="match status" value="1"/>
</dbReference>
<evidence type="ECO:0000256" key="3">
    <source>
        <dbReference type="ARBA" id="ARBA00022771"/>
    </source>
</evidence>
<dbReference type="PROSITE" id="PS50196">
    <property type="entry name" value="RANBD1"/>
    <property type="match status" value="1"/>
</dbReference>
<comment type="caution">
    <text evidence="11">The sequence shown here is derived from an EMBL/GenBank/DDBJ whole genome shotgun (WGS) entry which is preliminary data.</text>
</comment>
<evidence type="ECO:0000313" key="11">
    <source>
        <dbReference type="EMBL" id="GCC24752.1"/>
    </source>
</evidence>
<evidence type="ECO:0000259" key="10">
    <source>
        <dbReference type="PROSITE" id="PS50196"/>
    </source>
</evidence>
<dbReference type="SUPFAM" id="SSF57850">
    <property type="entry name" value="RING/U-box"/>
    <property type="match status" value="1"/>
</dbReference>
<evidence type="ECO:0008006" key="13">
    <source>
        <dbReference type="Google" id="ProtNLM"/>
    </source>
</evidence>
<evidence type="ECO:0000259" key="9">
    <source>
        <dbReference type="PROSITE" id="PS50119"/>
    </source>
</evidence>
<evidence type="ECO:0000256" key="7">
    <source>
        <dbReference type="SAM" id="MobiDB-lite"/>
    </source>
</evidence>
<evidence type="ECO:0000256" key="4">
    <source>
        <dbReference type="ARBA" id="ARBA00022833"/>
    </source>
</evidence>
<protein>
    <recommendedName>
        <fullName evidence="13">RING-type domain-containing protein</fullName>
    </recommendedName>
</protein>
<dbReference type="GO" id="GO:0008270">
    <property type="term" value="F:zinc ion binding"/>
    <property type="evidence" value="ECO:0007669"/>
    <property type="project" value="UniProtKB-KW"/>
</dbReference>
<evidence type="ECO:0000256" key="6">
    <source>
        <dbReference type="SAM" id="Coils"/>
    </source>
</evidence>
<sequence length="974" mass="109868">MEASLTCAVCLSVFENPTTLPVCSHNFCKKCILECVTKSFSYGLDYGGGGGSNIWKNSQLECPLCRKSNFIAEGAVNMPGNTTLAEVVKLFRSQQHQQLTVGGGREPEPLEPLAGGTRAPGGDAGERELCQRHPHRKLQLFCKVCKQLACGQCVSEDHRGVFHAVNLVDMIYQEEKLEYFNNLRELRQLNNRLKVEIADNPSDLEYVLDYDKEIIITKIDRILEKVELKKRQLIDEIEKKKEWKERERKAQLERKRTQKKTIEEYLKECEKLVNECNPVNFLKVACDLNERVKSNLAIVLPTLEKHNELTCLQPHQFLVKPVLDSISALQLTKDTEKPNSILDTGNTASELRTGGYQFKTTLKMWKQPKEFKEPKFVPETIFEYGCLDQIWCISAKEDHQNMSPEELRYKHYQSYRKDWNCFVTEGYADSENNLEPSLSSVPVELLKTPDGVQKPHDSSPVVNQQSSEKAPTDIGVETHKLKETLLAETLTSEPEIFHRIESANSGCVDFAAGFNKGLPSISTQQTQVPFVDDAIKTCKTKSVEVPKSTQQSVIGKIPFSQLGNATSIPENPLGRCSSDTDEEGKNPLIFGEQGCNTQVSHVTENQGYSDDRQSSVVTSEMEHPDSLTAKESPNLSRRRWTNIEPLNLSHTGDSACIPQSIASVASSFAEASNGNAQEDIKRIATDCSLFTATSPVFCPVFKFGAGNDFQFTLGTSNLTNSAESQEKNEEDCKVAQKTMLPSPPPVNDPATILDAENVLFSNRGKLYCFERMSLRWKERAFGEIRVLEDKITKLSRLVMWNATNKCCANHWITRDLELKHAKTSNCIWTWHALDYSENKQVLVEFAVHFKLKEMAQLFKQVIETVQSTTGIAELTKQKNDQNGNDDHTSLGASELKQGGKFLREMEEQEEDGDDVVMLSEVKPTPEQRALALELFLPPTFFCYKNRPGYQSSDDEEDSFETAVKKLYPNYNKFI</sequence>
<dbReference type="SUPFAM" id="SSF50729">
    <property type="entry name" value="PH domain-like"/>
    <property type="match status" value="1"/>
</dbReference>
<dbReference type="Pfam" id="PF12185">
    <property type="entry name" value="IR1-M"/>
    <property type="match status" value="1"/>
</dbReference>
<dbReference type="Gene3D" id="3.30.160.60">
    <property type="entry name" value="Classic Zinc Finger"/>
    <property type="match status" value="1"/>
</dbReference>
<evidence type="ECO:0000256" key="2">
    <source>
        <dbReference type="ARBA" id="ARBA00022723"/>
    </source>
</evidence>
<evidence type="ECO:0000256" key="5">
    <source>
        <dbReference type="PROSITE-ProRule" id="PRU00024"/>
    </source>
</evidence>
<dbReference type="STRING" id="137246.A0A401S2Z9"/>
<dbReference type="Proteomes" id="UP000287033">
    <property type="component" value="Unassembled WGS sequence"/>
</dbReference>
<dbReference type="InterPro" id="IPR011993">
    <property type="entry name" value="PH-like_dom_sf"/>
</dbReference>
<feature type="domain" description="RanBD1" evidence="10">
    <location>
        <begin position="737"/>
        <end position="867"/>
    </location>
</feature>